<dbReference type="Proteomes" id="UP001241571">
    <property type="component" value="Unassembled WGS sequence"/>
</dbReference>
<dbReference type="SUPFAM" id="SSF56784">
    <property type="entry name" value="HAD-like"/>
    <property type="match status" value="1"/>
</dbReference>
<dbReference type="PANTHER" id="PTHR10000">
    <property type="entry name" value="PHOSPHOSERINE PHOSPHATASE"/>
    <property type="match status" value="1"/>
</dbReference>
<dbReference type="SFLD" id="SFLDG01140">
    <property type="entry name" value="C2.B:_Phosphomannomutase_and_P"/>
    <property type="match status" value="1"/>
</dbReference>
<protein>
    <submittedName>
        <fullName evidence="1">Cof-type HAD-IIB family hydrolase</fullName>
        <ecNumber evidence="1">3.1.3.-</ecNumber>
    </submittedName>
</protein>
<gene>
    <name evidence="1" type="ORF">QRX88_12675</name>
</gene>
<evidence type="ECO:0000313" key="1">
    <source>
        <dbReference type="EMBL" id="MDL4936575.1"/>
    </source>
</evidence>
<organism evidence="1 2">
    <name type="scientific">Enterococcus gallinarum</name>
    <dbReference type="NCBI Taxonomy" id="1353"/>
    <lineage>
        <taxon>Bacteria</taxon>
        <taxon>Bacillati</taxon>
        <taxon>Bacillota</taxon>
        <taxon>Bacilli</taxon>
        <taxon>Lactobacillales</taxon>
        <taxon>Enterococcaceae</taxon>
        <taxon>Enterococcus</taxon>
    </lineage>
</organism>
<dbReference type="CDD" id="cd07518">
    <property type="entry name" value="HAD_YbiV-Like"/>
    <property type="match status" value="1"/>
</dbReference>
<dbReference type="PROSITE" id="PS01229">
    <property type="entry name" value="COF_2"/>
    <property type="match status" value="1"/>
</dbReference>
<dbReference type="Gene3D" id="3.30.1240.10">
    <property type="match status" value="1"/>
</dbReference>
<comment type="caution">
    <text evidence="1">The sequence shown here is derived from an EMBL/GenBank/DDBJ whole genome shotgun (WGS) entry which is preliminary data.</text>
</comment>
<dbReference type="Pfam" id="PF08282">
    <property type="entry name" value="Hydrolase_3"/>
    <property type="match status" value="1"/>
</dbReference>
<dbReference type="InterPro" id="IPR006379">
    <property type="entry name" value="HAD-SF_hydro_IIB"/>
</dbReference>
<accession>A0ABD4ZV59</accession>
<sequence>MEKNSKISRLILGGFKILKIMIKNLRLLIFLDMERVSLTIITLKGGIKMTIKMIAVDMDGTFLNDEKKYNVVQFNQIFQVLEEKKIKFVVASGNQYFQLRSFFPSHYERMAFVAENGANILIGRKHIYNAEIPSENIKKTLAILEKLQPKNLILCGKKSAYISETISDSALNEAKFYYPVLKKIANLYDIGDEGDAIFKLALSFDEEDANEKLHILKKSLTGILIPVSSGHGDIDLILPGVHKLNGLKILGEKWGIGLDEMATFGDSGNDLEMIRGVKNSFAMENAQQKIKEAATTVIGTNNSGAVLDTIQSLIN</sequence>
<dbReference type="InterPro" id="IPR036412">
    <property type="entry name" value="HAD-like_sf"/>
</dbReference>
<dbReference type="NCBIfam" id="TIGR00099">
    <property type="entry name" value="Cof-subfamily"/>
    <property type="match status" value="1"/>
</dbReference>
<dbReference type="AlphaFoldDB" id="A0ABD4ZV59"/>
<reference evidence="1 2" key="1">
    <citation type="submission" date="2023-06" db="EMBL/GenBank/DDBJ databases">
        <title>Acute promotion of culturable opportunistic pathogens and persistent increase of antibiotic resistance following antibiotic exposure in mouse gut microbiota.</title>
        <authorList>
            <person name="Li L."/>
            <person name="Wang B."/>
            <person name="Sun Y."/>
            <person name="Wang M."/>
            <person name="Xu H."/>
        </authorList>
    </citation>
    <scope>NUCLEOTIDE SEQUENCE [LARGE SCALE GENOMIC DNA]</scope>
    <source>
        <strain evidence="1 2">CRI2_2</strain>
    </source>
</reference>
<dbReference type="Gene3D" id="3.40.50.1000">
    <property type="entry name" value="HAD superfamily/HAD-like"/>
    <property type="match status" value="1"/>
</dbReference>
<dbReference type="RefSeq" id="WP_228074037.1">
    <property type="nucleotide sequence ID" value="NZ_CP078505.1"/>
</dbReference>
<evidence type="ECO:0000313" key="2">
    <source>
        <dbReference type="Proteomes" id="UP001241571"/>
    </source>
</evidence>
<dbReference type="NCBIfam" id="TIGR01484">
    <property type="entry name" value="HAD-SF-IIB"/>
    <property type="match status" value="1"/>
</dbReference>
<dbReference type="InterPro" id="IPR000150">
    <property type="entry name" value="Cof"/>
</dbReference>
<dbReference type="PANTHER" id="PTHR10000:SF53">
    <property type="entry name" value="5-AMINO-6-(5-PHOSPHO-D-RIBITYLAMINO)URACIL PHOSPHATASE YBJI-RELATED"/>
    <property type="match status" value="1"/>
</dbReference>
<dbReference type="EMBL" id="JASUBT010000009">
    <property type="protein sequence ID" value="MDL4936575.1"/>
    <property type="molecule type" value="Genomic_DNA"/>
</dbReference>
<dbReference type="GO" id="GO:0016791">
    <property type="term" value="F:phosphatase activity"/>
    <property type="evidence" value="ECO:0007669"/>
    <property type="project" value="UniProtKB-ARBA"/>
</dbReference>
<keyword evidence="1" id="KW-0378">Hydrolase</keyword>
<proteinExistence type="predicted"/>
<name>A0ABD4ZV59_ENTGA</name>
<dbReference type="InterPro" id="IPR023214">
    <property type="entry name" value="HAD_sf"/>
</dbReference>
<dbReference type="EC" id="3.1.3.-" evidence="1"/>
<dbReference type="SFLD" id="SFLDS00003">
    <property type="entry name" value="Haloacid_Dehalogenase"/>
    <property type="match status" value="1"/>
</dbReference>